<protein>
    <submittedName>
        <fullName evidence="1">Putative DNA-binding protein</fullName>
    </submittedName>
</protein>
<dbReference type="RefSeq" id="WP_173026386.1">
    <property type="nucleotide sequence ID" value="NZ_KP738729.1"/>
</dbReference>
<name>A0A0H4J9K3_9GAMM</name>
<keyword evidence="1" id="KW-0238">DNA-binding</keyword>
<accession>A0A0H4J9K3</accession>
<sequence length="55" mass="6865">MEIEKKYYSRDLARLFHTETSKIRRYSLLLEQVGYEIERDSKGWRLYTKKRYKST</sequence>
<proteinExistence type="predicted"/>
<dbReference type="EMBL" id="KP738729">
    <property type="protein sequence ID" value="AKO69683.1"/>
    <property type="molecule type" value="Genomic_DNA"/>
</dbReference>
<evidence type="ECO:0000313" key="1">
    <source>
        <dbReference type="EMBL" id="AKO69683.1"/>
    </source>
</evidence>
<dbReference type="AlphaFoldDB" id="A0A0H4J9K3"/>
<dbReference type="GO" id="GO:0003677">
    <property type="term" value="F:DNA binding"/>
    <property type="evidence" value="ECO:0007669"/>
    <property type="project" value="UniProtKB-KW"/>
</dbReference>
<keyword evidence="1" id="KW-0614">Plasmid</keyword>
<organism evidence="1">
    <name type="scientific">Aeromonas sp. Ne-1</name>
    <dbReference type="NCBI Taxonomy" id="1675689"/>
    <lineage>
        <taxon>Bacteria</taxon>
        <taxon>Pseudomonadati</taxon>
        <taxon>Pseudomonadota</taxon>
        <taxon>Gammaproteobacteria</taxon>
        <taxon>Aeromonadales</taxon>
        <taxon>Aeromonadaceae</taxon>
        <taxon>Aeromonas</taxon>
    </lineage>
</organism>
<geneLocation type="plasmid" evidence="1">
    <name>pNe-1</name>
</geneLocation>
<reference evidence="1" key="1">
    <citation type="journal article" date="2015" name="Toxicon">
        <title>Production level of tetrodotoxin in Aeromonas is associated with the copy number of a plasmid.</title>
        <authorList>
            <person name="Liu J."/>
            <person name="Wei F."/>
            <person name="Lu Y."/>
            <person name="Ma T."/>
            <person name="Zhao J."/>
            <person name="Gong X."/>
            <person name="Bao B."/>
        </authorList>
    </citation>
    <scope>NUCLEOTIDE SEQUENCE</scope>
    <source>
        <strain evidence="1">Ne-1</strain>
        <plasmid evidence="1">pNe-1</plasmid>
    </source>
</reference>